<evidence type="ECO:0000313" key="1">
    <source>
        <dbReference type="EMBL" id="KAF7277154.1"/>
    </source>
</evidence>
<evidence type="ECO:0000313" key="2">
    <source>
        <dbReference type="Proteomes" id="UP000625711"/>
    </source>
</evidence>
<name>A0A834MG62_RHYFE</name>
<reference evidence="1" key="1">
    <citation type="submission" date="2020-08" db="EMBL/GenBank/DDBJ databases">
        <title>Genome sequencing and assembly of the red palm weevil Rhynchophorus ferrugineus.</title>
        <authorList>
            <person name="Dias G.B."/>
            <person name="Bergman C.M."/>
            <person name="Manee M."/>
        </authorList>
    </citation>
    <scope>NUCLEOTIDE SEQUENCE</scope>
    <source>
        <strain evidence="1">AA-2017</strain>
        <tissue evidence="1">Whole larva</tissue>
    </source>
</reference>
<sequence>VILRKTLRNIPISSRMMSSSKIKS</sequence>
<proteinExistence type="predicted"/>
<feature type="non-terminal residue" evidence="1">
    <location>
        <position position="1"/>
    </location>
</feature>
<dbReference type="AlphaFoldDB" id="A0A834MG62"/>
<accession>A0A834MG62</accession>
<comment type="caution">
    <text evidence="1">The sequence shown here is derived from an EMBL/GenBank/DDBJ whole genome shotgun (WGS) entry which is preliminary data.</text>
</comment>
<dbReference type="Proteomes" id="UP000625711">
    <property type="component" value="Unassembled WGS sequence"/>
</dbReference>
<gene>
    <name evidence="1" type="ORF">GWI33_009394</name>
</gene>
<keyword evidence="2" id="KW-1185">Reference proteome</keyword>
<organism evidence="1 2">
    <name type="scientific">Rhynchophorus ferrugineus</name>
    <name type="common">Red palm weevil</name>
    <name type="synonym">Curculio ferrugineus</name>
    <dbReference type="NCBI Taxonomy" id="354439"/>
    <lineage>
        <taxon>Eukaryota</taxon>
        <taxon>Metazoa</taxon>
        <taxon>Ecdysozoa</taxon>
        <taxon>Arthropoda</taxon>
        <taxon>Hexapoda</taxon>
        <taxon>Insecta</taxon>
        <taxon>Pterygota</taxon>
        <taxon>Neoptera</taxon>
        <taxon>Endopterygota</taxon>
        <taxon>Coleoptera</taxon>
        <taxon>Polyphaga</taxon>
        <taxon>Cucujiformia</taxon>
        <taxon>Curculionidae</taxon>
        <taxon>Dryophthorinae</taxon>
        <taxon>Rhynchophorus</taxon>
    </lineage>
</organism>
<protein>
    <submittedName>
        <fullName evidence="1">Uncharacterized protein</fullName>
    </submittedName>
</protein>
<dbReference type="EMBL" id="JAACXV010003897">
    <property type="protein sequence ID" value="KAF7277154.1"/>
    <property type="molecule type" value="Genomic_DNA"/>
</dbReference>